<dbReference type="PANTHER" id="PTHR28037:SF1">
    <property type="entry name" value="ALCOHOL O-ACETYLTRANSFERASE 1-RELATED"/>
    <property type="match status" value="1"/>
</dbReference>
<dbReference type="RefSeq" id="XP_007828862.1">
    <property type="nucleotide sequence ID" value="XM_007830671.1"/>
</dbReference>
<evidence type="ECO:0000313" key="2">
    <source>
        <dbReference type="Proteomes" id="UP000030651"/>
    </source>
</evidence>
<dbReference type="KEGG" id="pfy:PFICI_02090"/>
<dbReference type="PANTHER" id="PTHR28037">
    <property type="entry name" value="ALCOHOL O-ACETYLTRANSFERASE 1-RELATED"/>
    <property type="match status" value="1"/>
</dbReference>
<dbReference type="HOGENOM" id="CLU_024469_1_2_1"/>
<organism evidence="1 2">
    <name type="scientific">Pestalotiopsis fici (strain W106-1 / CGMCC3.15140)</name>
    <dbReference type="NCBI Taxonomy" id="1229662"/>
    <lineage>
        <taxon>Eukaryota</taxon>
        <taxon>Fungi</taxon>
        <taxon>Dikarya</taxon>
        <taxon>Ascomycota</taxon>
        <taxon>Pezizomycotina</taxon>
        <taxon>Sordariomycetes</taxon>
        <taxon>Xylariomycetidae</taxon>
        <taxon>Amphisphaeriales</taxon>
        <taxon>Sporocadaceae</taxon>
        <taxon>Pestalotiopsis</taxon>
    </lineage>
</organism>
<keyword evidence="2" id="KW-1185">Reference proteome</keyword>
<dbReference type="OrthoDB" id="2150604at2759"/>
<dbReference type="GeneID" id="19267103"/>
<dbReference type="OMA" id="RIFFEPE"/>
<dbReference type="Proteomes" id="UP000030651">
    <property type="component" value="Unassembled WGS sequence"/>
</dbReference>
<reference evidence="2" key="1">
    <citation type="journal article" date="2015" name="BMC Genomics">
        <title>Genomic and transcriptomic analysis of the endophytic fungus Pestalotiopsis fici reveals its lifestyle and high potential for synthesis of natural products.</title>
        <authorList>
            <person name="Wang X."/>
            <person name="Zhang X."/>
            <person name="Liu L."/>
            <person name="Xiang M."/>
            <person name="Wang W."/>
            <person name="Sun X."/>
            <person name="Che Y."/>
            <person name="Guo L."/>
            <person name="Liu G."/>
            <person name="Guo L."/>
            <person name="Wang C."/>
            <person name="Yin W.B."/>
            <person name="Stadler M."/>
            <person name="Zhang X."/>
            <person name="Liu X."/>
        </authorList>
    </citation>
    <scope>NUCLEOTIDE SEQUENCE [LARGE SCALE GENOMIC DNA]</scope>
    <source>
        <strain evidence="2">W106-1 / CGMCC3.15140</strain>
    </source>
</reference>
<dbReference type="Pfam" id="PF07247">
    <property type="entry name" value="AATase"/>
    <property type="match status" value="1"/>
</dbReference>
<dbReference type="eggNOG" id="ENOG502RC91">
    <property type="taxonomic scope" value="Eukaryota"/>
</dbReference>
<proteinExistence type="predicted"/>
<dbReference type="InterPro" id="IPR010828">
    <property type="entry name" value="Atf2/Sli1-like"/>
</dbReference>
<name>W3XRX8_PESFW</name>
<sequence>MYRKSMAEETFVRYASPNERRTIIRENLGYYNSVSVGAVYDFCNQQIDLGNPCSFYGALQSCIQEHPSLSVVIKAQETDQPYCERANTADLEAHVIIGDELRVAGPNSLDETRALEAVLTSCVDASWLQESDKPPWRILVYPLVLSPTQKSPRCFIAFSYSHGLGDGMSGIAFHRTFLKAMQPMKHTSAVSKIFKIPMQTTTPAFDTAERLPISWGYLLRPILAVMLPYSIANLFGFRAAASTVDEGTWLGQRIFFEPEHSSTQIKLLEIDNSTLWKVLSTCKRNGTKFTGLLHQVVIRALSKTIPESEATNFAGVTAVNMRASIDVSQNEMGLYVTAHYAQLPREHGSGDLADISWRAARSMTEEFAESAVNLTNQPIGLLRYAPSRLI</sequence>
<dbReference type="AlphaFoldDB" id="W3XRX8"/>
<dbReference type="GO" id="GO:0008080">
    <property type="term" value="F:N-acetyltransferase activity"/>
    <property type="evidence" value="ECO:0007669"/>
    <property type="project" value="TreeGrafter"/>
</dbReference>
<accession>W3XRX8</accession>
<dbReference type="InterPro" id="IPR052058">
    <property type="entry name" value="Alcohol_O-acetyltransferase"/>
</dbReference>
<dbReference type="EMBL" id="KI912109">
    <property type="protein sequence ID" value="ETS88262.1"/>
    <property type="molecule type" value="Genomic_DNA"/>
</dbReference>
<protein>
    <submittedName>
        <fullName evidence="1">Uncharacterized protein</fullName>
    </submittedName>
</protein>
<gene>
    <name evidence="1" type="ORF">PFICI_02090</name>
</gene>
<evidence type="ECO:0000313" key="1">
    <source>
        <dbReference type="EMBL" id="ETS88262.1"/>
    </source>
</evidence>
<dbReference type="InParanoid" id="W3XRX8"/>